<name>A0ABW7PYA5_9GAMM</name>
<gene>
    <name evidence="3" type="ORF">ABU178_14205</name>
</gene>
<organism evidence="3 4">
    <name type="scientific">Pantoea osteomyelitidis</name>
    <dbReference type="NCBI Taxonomy" id="3230026"/>
    <lineage>
        <taxon>Bacteria</taxon>
        <taxon>Pseudomonadati</taxon>
        <taxon>Pseudomonadota</taxon>
        <taxon>Gammaproteobacteria</taxon>
        <taxon>Enterobacterales</taxon>
        <taxon>Erwiniaceae</taxon>
        <taxon>Pantoea</taxon>
    </lineage>
</organism>
<protein>
    <submittedName>
        <fullName evidence="3">DUF1090 domain-containing protein</fullName>
    </submittedName>
</protein>
<sequence>MNLKKHCILLGFALVSLSGSALAAESLCQQKERDIQHEINVARQHDNQRRVNGLERALTEARADCTDGKLKAAQQERIKAQQQKVAEREHELKEERQKGDEKEKIAKRERKLEEARQELKKLQAEPY</sequence>
<reference evidence="3 4" key="1">
    <citation type="submission" date="2024-08" db="EMBL/GenBank/DDBJ databases">
        <title>Pantoea ronii - a newly identified human opportunistic pathogen.</title>
        <authorList>
            <person name="Keidar-Friedman D."/>
            <person name="Sorek N."/>
            <person name="Leshin-Carmel D."/>
            <person name="Tsur A."/>
            <person name="Amsalem M."/>
            <person name="Tolkach D."/>
            <person name="Brosh-Nissimov T."/>
        </authorList>
    </citation>
    <scope>NUCLEOTIDE SEQUENCE [LARGE SCALE GENOMIC DNA]</scope>
    <source>
        <strain evidence="3 4">AA23256</strain>
    </source>
</reference>
<accession>A0ABW7PYA5</accession>
<evidence type="ECO:0000256" key="2">
    <source>
        <dbReference type="SAM" id="SignalP"/>
    </source>
</evidence>
<dbReference type="EMBL" id="JBGFSN010000005">
    <property type="protein sequence ID" value="MFH8135318.1"/>
    <property type="molecule type" value="Genomic_DNA"/>
</dbReference>
<keyword evidence="2" id="KW-0732">Signal</keyword>
<evidence type="ECO:0000313" key="4">
    <source>
        <dbReference type="Proteomes" id="UP001611251"/>
    </source>
</evidence>
<dbReference type="Pfam" id="PF06476">
    <property type="entry name" value="DUF1090"/>
    <property type="match status" value="1"/>
</dbReference>
<dbReference type="RefSeq" id="WP_397216018.1">
    <property type="nucleotide sequence ID" value="NZ_JBGFSN010000005.1"/>
</dbReference>
<evidence type="ECO:0000256" key="1">
    <source>
        <dbReference type="SAM" id="MobiDB-lite"/>
    </source>
</evidence>
<feature type="signal peptide" evidence="2">
    <location>
        <begin position="1"/>
        <end position="23"/>
    </location>
</feature>
<evidence type="ECO:0000313" key="3">
    <source>
        <dbReference type="EMBL" id="MFH8135318.1"/>
    </source>
</evidence>
<dbReference type="InterPro" id="IPR009468">
    <property type="entry name" value="DUF1090"/>
</dbReference>
<proteinExistence type="predicted"/>
<dbReference type="Proteomes" id="UP001611251">
    <property type="component" value="Unassembled WGS sequence"/>
</dbReference>
<feature type="region of interest" description="Disordered" evidence="1">
    <location>
        <begin position="74"/>
        <end position="106"/>
    </location>
</feature>
<feature type="chain" id="PRO_5046048690" evidence="2">
    <location>
        <begin position="24"/>
        <end position="127"/>
    </location>
</feature>
<comment type="caution">
    <text evidence="3">The sequence shown here is derived from an EMBL/GenBank/DDBJ whole genome shotgun (WGS) entry which is preliminary data.</text>
</comment>
<keyword evidence="4" id="KW-1185">Reference proteome</keyword>